<dbReference type="InterPro" id="IPR008042">
    <property type="entry name" value="Retrotrans_Pao"/>
</dbReference>
<dbReference type="InterPro" id="IPR012337">
    <property type="entry name" value="RNaseH-like_sf"/>
</dbReference>
<evidence type="ECO:0000256" key="1">
    <source>
        <dbReference type="SAM" id="Phobius"/>
    </source>
</evidence>
<feature type="non-terminal residue" evidence="3">
    <location>
        <position position="1"/>
    </location>
</feature>
<organism evidence="3 4">
    <name type="scientific">Meganyctiphanes norvegica</name>
    <name type="common">Northern krill</name>
    <name type="synonym">Thysanopoda norvegica</name>
    <dbReference type="NCBI Taxonomy" id="48144"/>
    <lineage>
        <taxon>Eukaryota</taxon>
        <taxon>Metazoa</taxon>
        <taxon>Ecdysozoa</taxon>
        <taxon>Arthropoda</taxon>
        <taxon>Crustacea</taxon>
        <taxon>Multicrustacea</taxon>
        <taxon>Malacostraca</taxon>
        <taxon>Eumalacostraca</taxon>
        <taxon>Eucarida</taxon>
        <taxon>Euphausiacea</taxon>
        <taxon>Euphausiidae</taxon>
        <taxon>Meganyctiphanes</taxon>
    </lineage>
</organism>
<name>A0AAV2S6C8_MEGNR</name>
<accession>A0AAV2S6C8</accession>
<dbReference type="PROSITE" id="PS50994">
    <property type="entry name" value="INTEGRASE"/>
    <property type="match status" value="1"/>
</dbReference>
<feature type="domain" description="Integrase catalytic" evidence="2">
    <location>
        <begin position="419"/>
        <end position="602"/>
    </location>
</feature>
<dbReference type="Gene3D" id="3.30.420.10">
    <property type="entry name" value="Ribonuclease H-like superfamily/Ribonuclease H"/>
    <property type="match status" value="1"/>
</dbReference>
<evidence type="ECO:0000313" key="3">
    <source>
        <dbReference type="EMBL" id="CAL4161569.1"/>
    </source>
</evidence>
<gene>
    <name evidence="3" type="ORF">MNOR_LOCUS32655</name>
</gene>
<dbReference type="PANTHER" id="PTHR47331">
    <property type="entry name" value="PHD-TYPE DOMAIN-CONTAINING PROTEIN"/>
    <property type="match status" value="1"/>
</dbReference>
<protein>
    <recommendedName>
        <fullName evidence="2">Integrase catalytic domain-containing protein</fullName>
    </recommendedName>
</protein>
<dbReference type="InterPro" id="IPR036397">
    <property type="entry name" value="RNaseH_sf"/>
</dbReference>
<dbReference type="GO" id="GO:0003676">
    <property type="term" value="F:nucleic acid binding"/>
    <property type="evidence" value="ECO:0007669"/>
    <property type="project" value="InterPro"/>
</dbReference>
<dbReference type="EMBL" id="CAXKWB010044873">
    <property type="protein sequence ID" value="CAL4161569.1"/>
    <property type="molecule type" value="Genomic_DNA"/>
</dbReference>
<keyword evidence="1" id="KW-0472">Membrane</keyword>
<dbReference type="InterPro" id="IPR040676">
    <property type="entry name" value="DUF5641"/>
</dbReference>
<dbReference type="Pfam" id="PF18701">
    <property type="entry name" value="DUF5641"/>
    <property type="match status" value="1"/>
</dbReference>
<reference evidence="3 4" key="1">
    <citation type="submission" date="2024-05" db="EMBL/GenBank/DDBJ databases">
        <authorList>
            <person name="Wallberg A."/>
        </authorList>
    </citation>
    <scope>NUCLEOTIDE SEQUENCE [LARGE SCALE GENOMIC DNA]</scope>
</reference>
<evidence type="ECO:0000313" key="4">
    <source>
        <dbReference type="Proteomes" id="UP001497623"/>
    </source>
</evidence>
<dbReference type="GO" id="GO:0015074">
    <property type="term" value="P:DNA integration"/>
    <property type="evidence" value="ECO:0007669"/>
    <property type="project" value="InterPro"/>
</dbReference>
<keyword evidence="1" id="KW-0812">Transmembrane</keyword>
<dbReference type="AlphaFoldDB" id="A0AAV2S6C8"/>
<keyword evidence="1" id="KW-1133">Transmembrane helix</keyword>
<dbReference type="Proteomes" id="UP001497623">
    <property type="component" value="Unassembled WGS sequence"/>
</dbReference>
<dbReference type="SUPFAM" id="SSF53098">
    <property type="entry name" value="Ribonuclease H-like"/>
    <property type="match status" value="1"/>
</dbReference>
<comment type="caution">
    <text evidence="3">The sequence shown here is derived from an EMBL/GenBank/DDBJ whole genome shotgun (WGS) entry which is preliminary data.</text>
</comment>
<keyword evidence="4" id="KW-1185">Reference proteome</keyword>
<feature type="transmembrane region" description="Helical" evidence="1">
    <location>
        <begin position="12"/>
        <end position="31"/>
    </location>
</feature>
<sequence length="788" mass="90295">KAPKVDTIPKLELMALLIGSILASYCVKALFHVKISAIYLWGDSKTALSWCSSYDVKEDFVSNRVRQIRNNVPQANLMYIRSEMNPADILTRQPKAEVFLKNTLWWNGPPFLVSPESMPPQTDLFNLMPEEGMEKEFITTDTSIIPSAEEIVSQSKQARPDLILASKAQKKDNNDHILTSMPVGTQLIEDDLASENSFAGFESQNSQNPDFEGFETQTVQPYVPYVNWAKWDYYHDILRIYARVFSVLFSFKEKRIHKQVKPFNKATLKPLTAFDFRKAKSFLIQQMQLECYKKELSILKSGKSVKKGQCRLFGLHLDKHGTIRCRGRFDNSPTLVYSNYPVLFGTSHKLTQLMLWNIHRSENCPGYSYAMHRVKRDMYFPKFKITLRKTLNKCAKCRIHKARAYAYPGNPPLPACRTEAKTPFEFCGLDYAGPIDIDSHDFRGQMYICVFTCLVTRACHLVMVPDTSAPAFFDALRDLATFYRMPKLLLSDNGTQFHAADRVLKKLQRSKVIQDTLGAKEVQWLFNPARASHIGGVFERIIQLVRVEIRKMSSGTKLTFQEAKVQLLEVQRILNRRPLTRATASLDDMTCISPMDLIQGFKDDTSIIPHEYIEEYFEELGEQRQNLPQQYLRKKMNREKFFKNLNDGYFERLRFSSPGTPQKKGQGQTHRPPKVGDVVLMKENTLKAEWPRGIITELLQSSDGQIRRAIVMNSKKHVSERAICNLYALELDAEWAIPESLDIRLQQANSIGQDSAKSKVVHAKPPRRKAALTGQALISELLDTESQM</sequence>
<dbReference type="InterPro" id="IPR001584">
    <property type="entry name" value="Integrase_cat-core"/>
</dbReference>
<dbReference type="Pfam" id="PF05380">
    <property type="entry name" value="Peptidase_A17"/>
    <property type="match status" value="1"/>
</dbReference>
<proteinExistence type="predicted"/>
<evidence type="ECO:0000259" key="2">
    <source>
        <dbReference type="PROSITE" id="PS50994"/>
    </source>
</evidence>